<keyword evidence="2" id="KW-0479">Metal-binding</keyword>
<name>A0A166TEB7_9CLOT</name>
<dbReference type="EMBL" id="LROR01000045">
    <property type="protein sequence ID" value="OBR94451.1"/>
    <property type="molecule type" value="Genomic_DNA"/>
</dbReference>
<dbReference type="GO" id="GO:0016788">
    <property type="term" value="F:hydrolase activity, acting on ester bonds"/>
    <property type="evidence" value="ECO:0007669"/>
    <property type="project" value="InterPro"/>
</dbReference>
<dbReference type="AlphaFoldDB" id="A0A166TEB7"/>
<keyword evidence="1 3" id="KW-0378">Hydrolase</keyword>
<dbReference type="InterPro" id="IPR018228">
    <property type="entry name" value="DNase_TatD-rel_CS"/>
</dbReference>
<sequence length="244" mass="28877">MFVDAHNHMDFYKDNLSNAVDSINHSNIKTLGCSMDLESYIFTKKLSKDNKNITPCFGIHPWEAHKNYKDLDKFDDYVKECKIIGEIGLDYYWVLEKEKYPYMNLVFEYFLGKAKNYDKITNIHTKGAEKEVLDYIRKYDLRTPIIHWYSGDLNILKKLLEYGCYFTISVDIGYSKLTDEIVKILPLDRILTETDGPNSLEWVNKKYGYPSEVINIVRKISLIKNLQFEEVREKIYDNFNKLKL</sequence>
<dbReference type="PANTHER" id="PTHR46124:SF2">
    <property type="entry name" value="D-AMINOACYL-TRNA DEACYLASE"/>
    <property type="match status" value="1"/>
</dbReference>
<keyword evidence="6" id="KW-1185">Reference proteome</keyword>
<accession>A0A166TEB7</accession>
<reference evidence="4 6" key="2">
    <citation type="journal article" date="2016" name="Front. Microbiol.">
        <title>Industrial Acetogenic Biocatalysts: A Comparative Metabolic and Genomic Analysis.</title>
        <authorList>
            <person name="Bengelsdorf F."/>
            <person name="Poehlein A."/>
            <person name="Sonja S."/>
            <person name="Erz C."/>
            <person name="Hummel T."/>
            <person name="Hoffmeister S."/>
            <person name="Daniel R."/>
            <person name="Durre P."/>
        </authorList>
    </citation>
    <scope>NUCLEOTIDE SEQUENCE [LARGE SCALE GENOMIC DNA]</scope>
    <source>
        <strain evidence="4 6">PTA-10522</strain>
    </source>
</reference>
<dbReference type="SUPFAM" id="SSF51556">
    <property type="entry name" value="Metallo-dependent hydrolases"/>
    <property type="match status" value="1"/>
</dbReference>
<evidence type="ECO:0000256" key="1">
    <source>
        <dbReference type="ARBA" id="ARBA00022801"/>
    </source>
</evidence>
<dbReference type="RefSeq" id="WP_063600752.1">
    <property type="nucleotide sequence ID" value="NZ_LITQ01000011.1"/>
</dbReference>
<reference evidence="3 5" key="1">
    <citation type="journal article" date="2015" name="Biotechnol. Bioeng.">
        <title>Genome sequence and phenotypic characterization of Caulobacter segnis.</title>
        <authorList>
            <person name="Patel S."/>
            <person name="Fletcher B."/>
            <person name="Scott D.C."/>
            <person name="Ely B."/>
        </authorList>
    </citation>
    <scope>NUCLEOTIDE SEQUENCE [LARGE SCALE GENOMIC DNA]</scope>
    <source>
        <strain evidence="3 5">PS02</strain>
    </source>
</reference>
<feature type="binding site" evidence="2">
    <location>
        <position position="124"/>
    </location>
    <ligand>
        <name>a divalent metal cation</name>
        <dbReference type="ChEBI" id="CHEBI:60240"/>
        <label>2</label>
    </ligand>
</feature>
<dbReference type="InterPro" id="IPR001130">
    <property type="entry name" value="TatD-like"/>
</dbReference>
<evidence type="ECO:0000313" key="3">
    <source>
        <dbReference type="EMBL" id="OAA93574.1"/>
    </source>
</evidence>
<proteinExistence type="predicted"/>
<dbReference type="Pfam" id="PF01026">
    <property type="entry name" value="TatD_DNase"/>
    <property type="match status" value="1"/>
</dbReference>
<feature type="binding site" evidence="2">
    <location>
        <position position="8"/>
    </location>
    <ligand>
        <name>a divalent metal cation</name>
        <dbReference type="ChEBI" id="CHEBI:60240"/>
        <label>1</label>
    </ligand>
</feature>
<dbReference type="InterPro" id="IPR032466">
    <property type="entry name" value="Metal_Hydrolase"/>
</dbReference>
<feature type="binding site" evidence="2">
    <location>
        <position position="195"/>
    </location>
    <ligand>
        <name>a divalent metal cation</name>
        <dbReference type="ChEBI" id="CHEBI:60240"/>
        <label>1</label>
    </ligand>
</feature>
<dbReference type="PIRSF" id="PIRSF005902">
    <property type="entry name" value="DNase_TatD"/>
    <property type="match status" value="1"/>
</dbReference>
<dbReference type="PATRIC" id="fig|1705578.3.peg.4178"/>
<feature type="binding site" evidence="2">
    <location>
        <position position="6"/>
    </location>
    <ligand>
        <name>a divalent metal cation</name>
        <dbReference type="ChEBI" id="CHEBI:60240"/>
        <label>1</label>
    </ligand>
</feature>
<evidence type="ECO:0000313" key="4">
    <source>
        <dbReference type="EMBL" id="OBR94451.1"/>
    </source>
</evidence>
<evidence type="ECO:0000256" key="2">
    <source>
        <dbReference type="PIRSR" id="PIRSR005902-1"/>
    </source>
</evidence>
<feature type="binding site" evidence="2">
    <location>
        <position position="86"/>
    </location>
    <ligand>
        <name>a divalent metal cation</name>
        <dbReference type="ChEBI" id="CHEBI:60240"/>
        <label>1</label>
    </ligand>
</feature>
<dbReference type="Proteomes" id="UP000077384">
    <property type="component" value="Unassembled WGS sequence"/>
</dbReference>
<dbReference type="Gene3D" id="3.20.20.140">
    <property type="entry name" value="Metal-dependent hydrolases"/>
    <property type="match status" value="1"/>
</dbReference>
<gene>
    <name evidence="3" type="primary">ycfH_2</name>
    <name evidence="4" type="ORF">CLCOS_19500</name>
    <name evidence="3" type="ORF">WX73_04070</name>
</gene>
<dbReference type="GO" id="GO:0046872">
    <property type="term" value="F:metal ion binding"/>
    <property type="evidence" value="ECO:0007669"/>
    <property type="project" value="UniProtKB-KW"/>
</dbReference>
<dbReference type="PROSITE" id="PS01137">
    <property type="entry name" value="TATD_1"/>
    <property type="match status" value="1"/>
</dbReference>
<evidence type="ECO:0000313" key="5">
    <source>
        <dbReference type="Proteomes" id="UP000077384"/>
    </source>
</evidence>
<evidence type="ECO:0000313" key="6">
    <source>
        <dbReference type="Proteomes" id="UP000093694"/>
    </source>
</evidence>
<dbReference type="Proteomes" id="UP000093694">
    <property type="component" value="Unassembled WGS sequence"/>
</dbReference>
<feature type="binding site" evidence="2">
    <location>
        <position position="147"/>
    </location>
    <ligand>
        <name>a divalent metal cation</name>
        <dbReference type="ChEBI" id="CHEBI:60240"/>
        <label>2</label>
    </ligand>
</feature>
<protein>
    <submittedName>
        <fullName evidence="3 4">Deoxyribonuclease YcfH</fullName>
        <ecNumber evidence="3 4">3.1.21.-</ecNumber>
    </submittedName>
</protein>
<organism evidence="3 5">
    <name type="scientific">Clostridium coskatii</name>
    <dbReference type="NCBI Taxonomy" id="1705578"/>
    <lineage>
        <taxon>Bacteria</taxon>
        <taxon>Bacillati</taxon>
        <taxon>Bacillota</taxon>
        <taxon>Clostridia</taxon>
        <taxon>Eubacteriales</taxon>
        <taxon>Clostridiaceae</taxon>
        <taxon>Clostridium</taxon>
    </lineage>
</organism>
<comment type="caution">
    <text evidence="3">The sequence shown here is derived from an EMBL/GenBank/DDBJ whole genome shotgun (WGS) entry which is preliminary data.</text>
</comment>
<dbReference type="EMBL" id="LITQ01000011">
    <property type="protein sequence ID" value="OAA93574.1"/>
    <property type="molecule type" value="Genomic_DNA"/>
</dbReference>
<dbReference type="EC" id="3.1.21.-" evidence="3 4"/>
<dbReference type="PANTHER" id="PTHR46124">
    <property type="entry name" value="D-AMINOACYL-TRNA DEACYLASE"/>
    <property type="match status" value="1"/>
</dbReference>
<dbReference type="CDD" id="cd01310">
    <property type="entry name" value="TatD_DNAse"/>
    <property type="match status" value="1"/>
</dbReference>